<reference evidence="3" key="2">
    <citation type="journal article" date="2018" name="Plant J.">
        <title>The Sorghum bicolor reference genome: improved assembly, gene annotations, a transcriptome atlas, and signatures of genome organization.</title>
        <authorList>
            <person name="McCormick R.F."/>
            <person name="Truong S.K."/>
            <person name="Sreedasyam A."/>
            <person name="Jenkins J."/>
            <person name="Shu S."/>
            <person name="Sims D."/>
            <person name="Kennedy M."/>
            <person name="Amirebrahimi M."/>
            <person name="Weers B.D."/>
            <person name="McKinley B."/>
            <person name="Mattison A."/>
            <person name="Morishige D.T."/>
            <person name="Grimwood J."/>
            <person name="Schmutz J."/>
            <person name="Mullet J.E."/>
        </authorList>
    </citation>
    <scope>NUCLEOTIDE SEQUENCE [LARGE SCALE GENOMIC DNA]</scope>
    <source>
        <strain evidence="3">cv. BTx623</strain>
    </source>
</reference>
<sequence>MGGKRVKRINSAPVIRPSRPARHATPPRRRPADGRARSQLARVVVARGYGLVRARPRRLGRDDCARARKPGDPGRKDGQDHCARALGVVVSPGSAGPPAPGVFQSEQCPKPRNWWRPATFSIPHRPPAGSHMGAGASATRRRRPNPSTPDRSGQYLPPPLDGLSKPTRMEAPGGGVAPTP</sequence>
<organism evidence="2 3">
    <name type="scientific">Sorghum bicolor</name>
    <name type="common">Sorghum</name>
    <name type="synonym">Sorghum vulgare</name>
    <dbReference type="NCBI Taxonomy" id="4558"/>
    <lineage>
        <taxon>Eukaryota</taxon>
        <taxon>Viridiplantae</taxon>
        <taxon>Streptophyta</taxon>
        <taxon>Embryophyta</taxon>
        <taxon>Tracheophyta</taxon>
        <taxon>Spermatophyta</taxon>
        <taxon>Magnoliopsida</taxon>
        <taxon>Liliopsida</taxon>
        <taxon>Poales</taxon>
        <taxon>Poaceae</taxon>
        <taxon>PACMAD clade</taxon>
        <taxon>Panicoideae</taxon>
        <taxon>Andropogonodae</taxon>
        <taxon>Andropogoneae</taxon>
        <taxon>Sorghinae</taxon>
        <taxon>Sorghum</taxon>
    </lineage>
</organism>
<dbReference type="Gramene" id="KXG20496">
    <property type="protein sequence ID" value="KXG20496"/>
    <property type="gene ID" value="SORBI_3010G206501"/>
</dbReference>
<evidence type="ECO:0000313" key="2">
    <source>
        <dbReference type="EMBL" id="KXG20496.2"/>
    </source>
</evidence>
<feature type="region of interest" description="Disordered" evidence="1">
    <location>
        <begin position="56"/>
        <end position="180"/>
    </location>
</feature>
<accession>A0A194YLM6</accession>
<feature type="compositionally biased region" description="Basic residues" evidence="1">
    <location>
        <begin position="19"/>
        <end position="29"/>
    </location>
</feature>
<reference evidence="2 3" key="1">
    <citation type="journal article" date="2009" name="Nature">
        <title>The Sorghum bicolor genome and the diversification of grasses.</title>
        <authorList>
            <person name="Paterson A.H."/>
            <person name="Bowers J.E."/>
            <person name="Bruggmann R."/>
            <person name="Dubchak I."/>
            <person name="Grimwood J."/>
            <person name="Gundlach H."/>
            <person name="Haberer G."/>
            <person name="Hellsten U."/>
            <person name="Mitros T."/>
            <person name="Poliakov A."/>
            <person name="Schmutz J."/>
            <person name="Spannagl M."/>
            <person name="Tang H."/>
            <person name="Wang X."/>
            <person name="Wicker T."/>
            <person name="Bharti A.K."/>
            <person name="Chapman J."/>
            <person name="Feltus F.A."/>
            <person name="Gowik U."/>
            <person name="Grigoriev I.V."/>
            <person name="Lyons E."/>
            <person name="Maher C.A."/>
            <person name="Martis M."/>
            <person name="Narechania A."/>
            <person name="Otillar R.P."/>
            <person name="Penning B.W."/>
            <person name="Salamov A.A."/>
            <person name="Wang Y."/>
            <person name="Zhang L."/>
            <person name="Carpita N.C."/>
            <person name="Freeling M."/>
            <person name="Gingle A.R."/>
            <person name="Hash C.T."/>
            <person name="Keller B."/>
            <person name="Klein P."/>
            <person name="Kresovich S."/>
            <person name="McCann M.C."/>
            <person name="Ming R."/>
            <person name="Peterson D.G."/>
            <person name="Mehboob-ur-Rahman"/>
            <person name="Ware D."/>
            <person name="Westhoff P."/>
            <person name="Mayer K.F."/>
            <person name="Messing J."/>
            <person name="Rokhsar D.S."/>
        </authorList>
    </citation>
    <scope>NUCLEOTIDE SEQUENCE [LARGE SCALE GENOMIC DNA]</scope>
    <source>
        <strain evidence="3">cv. BTx623</strain>
    </source>
</reference>
<proteinExistence type="predicted"/>
<feature type="compositionally biased region" description="Basic and acidic residues" evidence="1">
    <location>
        <begin position="59"/>
        <end position="83"/>
    </location>
</feature>
<dbReference type="AlphaFoldDB" id="A0A194YLM6"/>
<dbReference type="EMBL" id="CM000769">
    <property type="protein sequence ID" value="KXG20496.2"/>
    <property type="molecule type" value="Genomic_DNA"/>
</dbReference>
<keyword evidence="3" id="KW-1185">Reference proteome</keyword>
<feature type="region of interest" description="Disordered" evidence="1">
    <location>
        <begin position="1"/>
        <end position="39"/>
    </location>
</feature>
<dbReference type="Proteomes" id="UP000000768">
    <property type="component" value="Chromosome 10"/>
</dbReference>
<dbReference type="InParanoid" id="A0A194YLM6"/>
<gene>
    <name evidence="2" type="ORF">SORBI_3010G206501</name>
</gene>
<name>A0A194YLM6_SORBI</name>
<protein>
    <submittedName>
        <fullName evidence="2">Uncharacterized protein</fullName>
    </submittedName>
</protein>
<evidence type="ECO:0000313" key="3">
    <source>
        <dbReference type="Proteomes" id="UP000000768"/>
    </source>
</evidence>
<evidence type="ECO:0000256" key="1">
    <source>
        <dbReference type="SAM" id="MobiDB-lite"/>
    </source>
</evidence>